<dbReference type="EMBL" id="OZ034818">
    <property type="protein sequence ID" value="CAL1387242.1"/>
    <property type="molecule type" value="Genomic_DNA"/>
</dbReference>
<keyword evidence="2" id="KW-1185">Reference proteome</keyword>
<organism evidence="1 2">
    <name type="scientific">Linum trigynum</name>
    <dbReference type="NCBI Taxonomy" id="586398"/>
    <lineage>
        <taxon>Eukaryota</taxon>
        <taxon>Viridiplantae</taxon>
        <taxon>Streptophyta</taxon>
        <taxon>Embryophyta</taxon>
        <taxon>Tracheophyta</taxon>
        <taxon>Spermatophyta</taxon>
        <taxon>Magnoliopsida</taxon>
        <taxon>eudicotyledons</taxon>
        <taxon>Gunneridae</taxon>
        <taxon>Pentapetalae</taxon>
        <taxon>rosids</taxon>
        <taxon>fabids</taxon>
        <taxon>Malpighiales</taxon>
        <taxon>Linaceae</taxon>
        <taxon>Linum</taxon>
    </lineage>
</organism>
<proteinExistence type="predicted"/>
<dbReference type="AlphaFoldDB" id="A0AAV2ENE8"/>
<evidence type="ECO:0000313" key="1">
    <source>
        <dbReference type="EMBL" id="CAL1387242.1"/>
    </source>
</evidence>
<accession>A0AAV2ENE8</accession>
<protein>
    <submittedName>
        <fullName evidence="1">Uncharacterized protein</fullName>
    </submittedName>
</protein>
<evidence type="ECO:0000313" key="2">
    <source>
        <dbReference type="Proteomes" id="UP001497516"/>
    </source>
</evidence>
<sequence length="110" mass="12371">MFRTRPKAGSKFTGGCIDQGIHDLDRVPKLSKVRQPIRDLQPLLVHILRQRQDKVPHQALRTTYPFGQRFFLIMGMSTSVVSLPLKGSNRDRTPSRGCTGSLIFVQSPPS</sequence>
<gene>
    <name evidence="1" type="ORF">LTRI10_LOCUS28240</name>
</gene>
<name>A0AAV2ENE8_9ROSI</name>
<reference evidence="1 2" key="1">
    <citation type="submission" date="2024-04" db="EMBL/GenBank/DDBJ databases">
        <authorList>
            <person name="Fracassetti M."/>
        </authorList>
    </citation>
    <scope>NUCLEOTIDE SEQUENCE [LARGE SCALE GENOMIC DNA]</scope>
</reference>
<dbReference type="Proteomes" id="UP001497516">
    <property type="component" value="Chromosome 5"/>
</dbReference>